<feature type="transmembrane region" description="Helical" evidence="1">
    <location>
        <begin position="18"/>
        <end position="34"/>
    </location>
</feature>
<feature type="transmembrane region" description="Helical" evidence="1">
    <location>
        <begin position="86"/>
        <end position="105"/>
    </location>
</feature>
<evidence type="ECO:0000256" key="1">
    <source>
        <dbReference type="SAM" id="Phobius"/>
    </source>
</evidence>
<dbReference type="AlphaFoldDB" id="A0A4R0K5U0"/>
<evidence type="ECO:0000313" key="3">
    <source>
        <dbReference type="Proteomes" id="UP000293342"/>
    </source>
</evidence>
<feature type="transmembrane region" description="Helical" evidence="1">
    <location>
        <begin position="166"/>
        <end position="186"/>
    </location>
</feature>
<keyword evidence="1" id="KW-0812">Transmembrane</keyword>
<feature type="transmembrane region" description="Helical" evidence="1">
    <location>
        <begin position="62"/>
        <end position="80"/>
    </location>
</feature>
<keyword evidence="3" id="KW-1185">Reference proteome</keyword>
<organism evidence="2 3">
    <name type="scientific">Kribbella capetownensis</name>
    <dbReference type="NCBI Taxonomy" id="1572659"/>
    <lineage>
        <taxon>Bacteria</taxon>
        <taxon>Bacillati</taxon>
        <taxon>Actinomycetota</taxon>
        <taxon>Actinomycetes</taxon>
        <taxon>Propionibacteriales</taxon>
        <taxon>Kribbellaceae</taxon>
        <taxon>Kribbella</taxon>
    </lineage>
</organism>
<evidence type="ECO:0000313" key="2">
    <source>
        <dbReference type="EMBL" id="TCC54174.1"/>
    </source>
</evidence>
<dbReference type="Proteomes" id="UP000293342">
    <property type="component" value="Unassembled WGS sequence"/>
</dbReference>
<keyword evidence="1" id="KW-0472">Membrane</keyword>
<proteinExistence type="predicted"/>
<feature type="transmembrane region" description="Helical" evidence="1">
    <location>
        <begin position="112"/>
        <end position="130"/>
    </location>
</feature>
<dbReference type="OrthoDB" id="3830457at2"/>
<accession>A0A4R0K5U0</accession>
<dbReference type="EMBL" id="SJKD01000001">
    <property type="protein sequence ID" value="TCC54174.1"/>
    <property type="molecule type" value="Genomic_DNA"/>
</dbReference>
<reference evidence="2 3" key="1">
    <citation type="submission" date="2019-02" db="EMBL/GenBank/DDBJ databases">
        <title>Kribbella capetownensis sp. nov. and Kribbella speibonae sp. nov., isolated from soil.</title>
        <authorList>
            <person name="Curtis S.M."/>
            <person name="Norton I."/>
            <person name="Everest G.J."/>
            <person name="Meyers P.R."/>
        </authorList>
    </citation>
    <scope>NUCLEOTIDE SEQUENCE [LARGE SCALE GENOMIC DNA]</scope>
    <source>
        <strain evidence="2 3">YM53</strain>
    </source>
</reference>
<keyword evidence="1" id="KW-1133">Transmembrane helix</keyword>
<name>A0A4R0K5U0_9ACTN</name>
<sequence length="187" mass="19637">MVDTVEQVERRPWVLRRWPAVAGVAMAAFAAWGMESGADVAPIVTASAFLYLGAAALQRRTAAWPMFAVSFVAVGLGSNVEGFNATWVMLAFAAVLAVYGVIRGALRPPWGLPLQAAALIVLAAAALIAVDANQTVAGVLVAAGLLIHAGWDTYHHRTHRVVAQSMSEFCAVLDTLLALAVLVVTFG</sequence>
<gene>
    <name evidence="2" type="ORF">E0H75_08995</name>
</gene>
<comment type="caution">
    <text evidence="2">The sequence shown here is derived from an EMBL/GenBank/DDBJ whole genome shotgun (WGS) entry which is preliminary data.</text>
</comment>
<feature type="transmembrane region" description="Helical" evidence="1">
    <location>
        <begin position="136"/>
        <end position="154"/>
    </location>
</feature>
<protein>
    <submittedName>
        <fullName evidence="2">Uncharacterized protein</fullName>
    </submittedName>
</protein>